<evidence type="ECO:0000259" key="13">
    <source>
        <dbReference type="PROSITE" id="PS51217"/>
    </source>
</evidence>
<organism evidence="14 15">
    <name type="scientific">Brevibacillus laterosporus</name>
    <name type="common">Bacillus laterosporus</name>
    <dbReference type="NCBI Taxonomy" id="1465"/>
    <lineage>
        <taxon>Bacteria</taxon>
        <taxon>Bacillati</taxon>
        <taxon>Bacillota</taxon>
        <taxon>Bacilli</taxon>
        <taxon>Bacillales</taxon>
        <taxon>Paenibacillaceae</taxon>
        <taxon>Brevibacillus</taxon>
    </lineage>
</organism>
<name>A0AAP3DJ17_BRELA</name>
<dbReference type="EC" id="5.6.2.4" evidence="9"/>
<keyword evidence="2 11" id="KW-0547">Nucleotide-binding</keyword>
<keyword evidence="7" id="KW-0413">Isomerase</keyword>
<evidence type="ECO:0000259" key="12">
    <source>
        <dbReference type="PROSITE" id="PS51198"/>
    </source>
</evidence>
<comment type="similarity">
    <text evidence="1">Belongs to the helicase family. UvrD subfamily.</text>
</comment>
<dbReference type="InterPro" id="IPR000212">
    <property type="entry name" value="DNA_helicase_UvrD/REP"/>
</dbReference>
<feature type="domain" description="UvrD-like helicase ATP-binding" evidence="12">
    <location>
        <begin position="7"/>
        <end position="271"/>
    </location>
</feature>
<dbReference type="InterPro" id="IPR014016">
    <property type="entry name" value="UvrD-like_ATP-bd"/>
</dbReference>
<dbReference type="GO" id="GO:0016787">
    <property type="term" value="F:hydrolase activity"/>
    <property type="evidence" value="ECO:0007669"/>
    <property type="project" value="UniProtKB-UniRule"/>
</dbReference>
<gene>
    <name evidence="14" type="ORF">O0554_17915</name>
</gene>
<dbReference type="CDD" id="cd17932">
    <property type="entry name" value="DEXQc_UvrD"/>
    <property type="match status" value="1"/>
</dbReference>
<accession>A0AAP3DJ17</accession>
<evidence type="ECO:0000256" key="2">
    <source>
        <dbReference type="ARBA" id="ARBA00022741"/>
    </source>
</evidence>
<comment type="catalytic activity">
    <reaction evidence="10">
        <text>ATP + H2O = ADP + phosphate + H(+)</text>
        <dbReference type="Rhea" id="RHEA:13065"/>
        <dbReference type="ChEBI" id="CHEBI:15377"/>
        <dbReference type="ChEBI" id="CHEBI:15378"/>
        <dbReference type="ChEBI" id="CHEBI:30616"/>
        <dbReference type="ChEBI" id="CHEBI:43474"/>
        <dbReference type="ChEBI" id="CHEBI:456216"/>
        <dbReference type="EC" id="5.6.2.4"/>
    </reaction>
</comment>
<dbReference type="Gene3D" id="1.10.10.160">
    <property type="match status" value="1"/>
</dbReference>
<dbReference type="CDD" id="cd18807">
    <property type="entry name" value="SF1_C_UvrD"/>
    <property type="match status" value="1"/>
</dbReference>
<evidence type="ECO:0000256" key="1">
    <source>
        <dbReference type="ARBA" id="ARBA00009922"/>
    </source>
</evidence>
<evidence type="ECO:0000256" key="10">
    <source>
        <dbReference type="ARBA" id="ARBA00048988"/>
    </source>
</evidence>
<evidence type="ECO:0000256" key="9">
    <source>
        <dbReference type="ARBA" id="ARBA00034808"/>
    </source>
</evidence>
<dbReference type="PROSITE" id="PS51217">
    <property type="entry name" value="UVRD_HELICASE_CTER"/>
    <property type="match status" value="1"/>
</dbReference>
<evidence type="ECO:0000313" key="15">
    <source>
        <dbReference type="Proteomes" id="UP001077662"/>
    </source>
</evidence>
<evidence type="ECO:0000256" key="5">
    <source>
        <dbReference type="ARBA" id="ARBA00022840"/>
    </source>
</evidence>
<comment type="caution">
    <text evidence="14">The sequence shown here is derived from an EMBL/GenBank/DDBJ whole genome shotgun (WGS) entry which is preliminary data.</text>
</comment>
<dbReference type="GO" id="GO:0000725">
    <property type="term" value="P:recombinational repair"/>
    <property type="evidence" value="ECO:0007669"/>
    <property type="project" value="TreeGrafter"/>
</dbReference>
<protein>
    <recommendedName>
        <fullName evidence="9">DNA 3'-5' helicase</fullName>
        <ecNumber evidence="9">5.6.2.4</ecNumber>
    </recommendedName>
</protein>
<dbReference type="InterPro" id="IPR014017">
    <property type="entry name" value="DNA_helicase_UvrD-like_C"/>
</dbReference>
<dbReference type="GO" id="GO:0005524">
    <property type="term" value="F:ATP binding"/>
    <property type="evidence" value="ECO:0007669"/>
    <property type="project" value="UniProtKB-UniRule"/>
</dbReference>
<evidence type="ECO:0000256" key="8">
    <source>
        <dbReference type="ARBA" id="ARBA00034617"/>
    </source>
</evidence>
<evidence type="ECO:0000313" key="14">
    <source>
        <dbReference type="EMBL" id="MCZ0808766.1"/>
    </source>
</evidence>
<dbReference type="GO" id="GO:0003677">
    <property type="term" value="F:DNA binding"/>
    <property type="evidence" value="ECO:0007669"/>
    <property type="project" value="UniProtKB-KW"/>
</dbReference>
<dbReference type="PANTHER" id="PTHR11070:SF2">
    <property type="entry name" value="ATP-DEPENDENT DNA HELICASE SRS2"/>
    <property type="match status" value="1"/>
</dbReference>
<dbReference type="AlphaFoldDB" id="A0AAP3DJ17"/>
<keyword evidence="5 11" id="KW-0067">ATP-binding</keyword>
<dbReference type="RefSeq" id="WP_258434214.1">
    <property type="nucleotide sequence ID" value="NZ_JANSGW010000024.1"/>
</dbReference>
<evidence type="ECO:0000256" key="3">
    <source>
        <dbReference type="ARBA" id="ARBA00022801"/>
    </source>
</evidence>
<dbReference type="SUPFAM" id="SSF52540">
    <property type="entry name" value="P-loop containing nucleoside triphosphate hydrolases"/>
    <property type="match status" value="1"/>
</dbReference>
<comment type="catalytic activity">
    <reaction evidence="8">
        <text>Couples ATP hydrolysis with the unwinding of duplex DNA by translocating in the 3'-5' direction.</text>
        <dbReference type="EC" id="5.6.2.4"/>
    </reaction>
</comment>
<dbReference type="EMBL" id="JAPTNE010000024">
    <property type="protein sequence ID" value="MCZ0808766.1"/>
    <property type="molecule type" value="Genomic_DNA"/>
</dbReference>
<keyword evidence="4 11" id="KW-0347">Helicase</keyword>
<dbReference type="Gene3D" id="1.10.486.10">
    <property type="entry name" value="PCRA, domain 4"/>
    <property type="match status" value="1"/>
</dbReference>
<evidence type="ECO:0000256" key="4">
    <source>
        <dbReference type="ARBA" id="ARBA00022806"/>
    </source>
</evidence>
<evidence type="ECO:0000256" key="6">
    <source>
        <dbReference type="ARBA" id="ARBA00023125"/>
    </source>
</evidence>
<sequence>MSLNLLDGLNNEQATAVISKSPVILCLAGAGTGKTKTLTTRISYLHEELRVGTSNMLALTFTRLAGMEMKERIGKLIGEEQAKKLFCNTFHSFCVYVLREWGHRVGLEPNFSIYDQDDQKAIILAILDEFKYDAKFKQVLDDVDKISRGIEDYWSYDSEQAAREYLYRLKQSNAISLDDLLIKTLELMKQEDIAAYYRNQYKYVYVDEFQDTDNVQMDIIQTLDPNNLFVVGDDYQSIYGFRGANVQNILSFPYEYPECEVIKLERNYRSTVPIVLAANNLIKHNENRTDKKLINDRAGSPIELIDNPCSVEEEASFIVTTVRRHVQEGGKLADLAILARTNGQLELVQEKLTEAKLAAVVVNKNADPLKRSDIKKLINFMTVVVNPQDEKAMWSCINFPTNRITDLEKATLLSSSKWSSERPLDALRLEGNAKVKGFTRTVDTLRDSEDIRFFDIDAYEAMRKAAYAIGLKQHYTENSLQNRIDDMLAALRYVKRWCLQQDSTGDLNNIEAFLKWLRIRDIHDFFRKDVDAVQLLTVHGSKGLEFDTVILIGMNQGTFPSKKTEDIEEERRLMYVAVTRAKRRLILTRPREIALYGKKTFQPNLSQFILETGILTLEKEVEEEA</sequence>
<dbReference type="PANTHER" id="PTHR11070">
    <property type="entry name" value="UVRD / RECB / PCRA DNA HELICASE FAMILY MEMBER"/>
    <property type="match status" value="1"/>
</dbReference>
<dbReference type="Gene3D" id="3.40.50.300">
    <property type="entry name" value="P-loop containing nucleotide triphosphate hydrolases"/>
    <property type="match status" value="2"/>
</dbReference>
<dbReference type="Pfam" id="PF13361">
    <property type="entry name" value="UvrD_C"/>
    <property type="match status" value="1"/>
</dbReference>
<feature type="domain" description="UvrD-like helicase C-terminal" evidence="13">
    <location>
        <begin position="272"/>
        <end position="543"/>
    </location>
</feature>
<proteinExistence type="inferred from homology"/>
<evidence type="ECO:0000256" key="11">
    <source>
        <dbReference type="PROSITE-ProRule" id="PRU00560"/>
    </source>
</evidence>
<dbReference type="PROSITE" id="PS51198">
    <property type="entry name" value="UVRD_HELICASE_ATP_BIND"/>
    <property type="match status" value="1"/>
</dbReference>
<dbReference type="GO" id="GO:0043138">
    <property type="term" value="F:3'-5' DNA helicase activity"/>
    <property type="evidence" value="ECO:0007669"/>
    <property type="project" value="UniProtKB-EC"/>
</dbReference>
<dbReference type="Pfam" id="PF00580">
    <property type="entry name" value="UvrD-helicase"/>
    <property type="match status" value="1"/>
</dbReference>
<keyword evidence="6" id="KW-0238">DNA-binding</keyword>
<keyword evidence="3 11" id="KW-0378">Hydrolase</keyword>
<dbReference type="Proteomes" id="UP001077662">
    <property type="component" value="Unassembled WGS sequence"/>
</dbReference>
<dbReference type="InterPro" id="IPR013986">
    <property type="entry name" value="DExx_box_DNA_helicase_dom_sf"/>
</dbReference>
<dbReference type="InterPro" id="IPR027417">
    <property type="entry name" value="P-loop_NTPase"/>
</dbReference>
<feature type="binding site" evidence="11">
    <location>
        <begin position="28"/>
        <end position="35"/>
    </location>
    <ligand>
        <name>ATP</name>
        <dbReference type="ChEBI" id="CHEBI:30616"/>
    </ligand>
</feature>
<evidence type="ECO:0000256" key="7">
    <source>
        <dbReference type="ARBA" id="ARBA00023235"/>
    </source>
</evidence>
<reference evidence="14" key="1">
    <citation type="submission" date="2022-09" db="EMBL/GenBank/DDBJ databases">
        <title>Genome analysis and characterization of larvicidal activity of Brevibacillus strains.</title>
        <authorList>
            <person name="Patrusheva E.V."/>
            <person name="Izotova A.O."/>
            <person name="Toshchakov S.V."/>
            <person name="Sineoky S.P."/>
        </authorList>
    </citation>
    <scope>NUCLEOTIDE SEQUENCE</scope>
    <source>
        <strain evidence="14">VKPM_B-13247</strain>
    </source>
</reference>